<evidence type="ECO:0000256" key="1">
    <source>
        <dbReference type="SAM" id="MobiDB-lite"/>
    </source>
</evidence>
<name>A0A0K2UIW8_LEPSM</name>
<accession>A0A0K2UIW8</accession>
<protein>
    <submittedName>
        <fullName evidence="2">Uncharacterized protein</fullName>
    </submittedName>
</protein>
<evidence type="ECO:0000313" key="2">
    <source>
        <dbReference type="EMBL" id="CDW37985.1"/>
    </source>
</evidence>
<reference evidence="2" key="1">
    <citation type="submission" date="2014-05" db="EMBL/GenBank/DDBJ databases">
        <authorList>
            <person name="Chronopoulou M."/>
        </authorList>
    </citation>
    <scope>NUCLEOTIDE SEQUENCE</scope>
    <source>
        <tissue evidence="2">Whole organism</tissue>
    </source>
</reference>
<dbReference type="EMBL" id="HACA01020624">
    <property type="protein sequence ID" value="CDW37985.1"/>
    <property type="molecule type" value="Transcribed_RNA"/>
</dbReference>
<organism evidence="2">
    <name type="scientific">Lepeophtheirus salmonis</name>
    <name type="common">Salmon louse</name>
    <name type="synonym">Caligus salmonis</name>
    <dbReference type="NCBI Taxonomy" id="72036"/>
    <lineage>
        <taxon>Eukaryota</taxon>
        <taxon>Metazoa</taxon>
        <taxon>Ecdysozoa</taxon>
        <taxon>Arthropoda</taxon>
        <taxon>Crustacea</taxon>
        <taxon>Multicrustacea</taxon>
        <taxon>Hexanauplia</taxon>
        <taxon>Copepoda</taxon>
        <taxon>Siphonostomatoida</taxon>
        <taxon>Caligidae</taxon>
        <taxon>Lepeophtheirus</taxon>
    </lineage>
</organism>
<sequence length="31" mass="3539">MGKKNYLDQGRQPMAHVPLQARRVIFTGTPK</sequence>
<proteinExistence type="predicted"/>
<dbReference type="AlphaFoldDB" id="A0A0K2UIW8"/>
<feature type="region of interest" description="Disordered" evidence="1">
    <location>
        <begin position="1"/>
        <end position="31"/>
    </location>
</feature>